<dbReference type="PROSITE" id="PS50020">
    <property type="entry name" value="WW_DOMAIN_2"/>
    <property type="match status" value="1"/>
</dbReference>
<organism evidence="6 7">
    <name type="scientific">Trichobilharzia regenti</name>
    <name type="common">Nasal bird schistosome</name>
    <dbReference type="NCBI Taxonomy" id="157069"/>
    <lineage>
        <taxon>Eukaryota</taxon>
        <taxon>Metazoa</taxon>
        <taxon>Spiralia</taxon>
        <taxon>Lophotrochozoa</taxon>
        <taxon>Platyhelminthes</taxon>
        <taxon>Trematoda</taxon>
        <taxon>Digenea</taxon>
        <taxon>Strigeidida</taxon>
        <taxon>Schistosomatoidea</taxon>
        <taxon>Schistosomatidae</taxon>
        <taxon>Trichobilharzia</taxon>
    </lineage>
</organism>
<dbReference type="PANTHER" id="PTHR14791:SF29">
    <property type="entry name" value="PROTEIN KIBRA"/>
    <property type="match status" value="1"/>
</dbReference>
<evidence type="ECO:0000313" key="7">
    <source>
        <dbReference type="WBParaSite" id="TREG1_72700.1"/>
    </source>
</evidence>
<feature type="region of interest" description="Disordered" evidence="4">
    <location>
        <begin position="172"/>
        <end position="199"/>
    </location>
</feature>
<evidence type="ECO:0000256" key="3">
    <source>
        <dbReference type="ARBA" id="ARBA00022553"/>
    </source>
</evidence>
<accession>A0AA85K8H6</accession>
<dbReference type="InterPro" id="IPR001202">
    <property type="entry name" value="WW_dom"/>
</dbReference>
<feature type="domain" description="WW" evidence="5">
    <location>
        <begin position="10"/>
        <end position="44"/>
    </location>
</feature>
<dbReference type="CDD" id="cd00201">
    <property type="entry name" value="WW"/>
    <property type="match status" value="1"/>
</dbReference>
<evidence type="ECO:0000259" key="5">
    <source>
        <dbReference type="PROSITE" id="PS50020"/>
    </source>
</evidence>
<keyword evidence="3" id="KW-0597">Phosphoprotein</keyword>
<evidence type="ECO:0000256" key="1">
    <source>
        <dbReference type="ARBA" id="ARBA00004496"/>
    </source>
</evidence>
<dbReference type="SUPFAM" id="SSF51045">
    <property type="entry name" value="WW domain"/>
    <property type="match status" value="1"/>
</dbReference>
<evidence type="ECO:0000256" key="4">
    <source>
        <dbReference type="SAM" id="MobiDB-lite"/>
    </source>
</evidence>
<evidence type="ECO:0000313" key="6">
    <source>
        <dbReference type="Proteomes" id="UP000050795"/>
    </source>
</evidence>
<dbReference type="WBParaSite" id="TREG1_72700.1">
    <property type="protein sequence ID" value="TREG1_72700.1"/>
    <property type="gene ID" value="TREG1_72700"/>
</dbReference>
<feature type="compositionally biased region" description="Polar residues" evidence="4">
    <location>
        <begin position="140"/>
        <end position="156"/>
    </location>
</feature>
<dbReference type="GO" id="GO:0005737">
    <property type="term" value="C:cytoplasm"/>
    <property type="evidence" value="ECO:0007669"/>
    <property type="project" value="UniProtKB-SubCell"/>
</dbReference>
<feature type="region of interest" description="Disordered" evidence="4">
    <location>
        <begin position="1"/>
        <end position="26"/>
    </location>
</feature>
<reference evidence="6" key="1">
    <citation type="submission" date="2022-06" db="EMBL/GenBank/DDBJ databases">
        <authorList>
            <person name="Berger JAMES D."/>
            <person name="Berger JAMES D."/>
        </authorList>
    </citation>
    <scope>NUCLEOTIDE SEQUENCE [LARGE SCALE GENOMIC DNA]</scope>
</reference>
<dbReference type="Proteomes" id="UP000050795">
    <property type="component" value="Unassembled WGS sequence"/>
</dbReference>
<keyword evidence="2" id="KW-0963">Cytoplasm</keyword>
<protein>
    <recommendedName>
        <fullName evidence="5">WW domain-containing protein</fullName>
    </recommendedName>
</protein>
<dbReference type="PANTHER" id="PTHR14791">
    <property type="entry name" value="BOMB/KIRA PROTEINS"/>
    <property type="match status" value="1"/>
</dbReference>
<comment type="subcellular location">
    <subcellularLocation>
        <location evidence="1">Cytoplasm</location>
    </subcellularLocation>
</comment>
<dbReference type="PROSITE" id="PS01159">
    <property type="entry name" value="WW_DOMAIN_1"/>
    <property type="match status" value="1"/>
</dbReference>
<reference evidence="7" key="2">
    <citation type="submission" date="2023-11" db="UniProtKB">
        <authorList>
            <consortium name="WormBaseParasite"/>
        </authorList>
    </citation>
    <scope>IDENTIFICATION</scope>
</reference>
<keyword evidence="6" id="KW-1185">Reference proteome</keyword>
<dbReference type="InterPro" id="IPR051105">
    <property type="entry name" value="WWC/KIBRA_Hippo_Reg"/>
</dbReference>
<proteinExistence type="predicted"/>
<dbReference type="Gene3D" id="2.20.70.10">
    <property type="match status" value="1"/>
</dbReference>
<dbReference type="AlphaFoldDB" id="A0AA85K8H6"/>
<feature type="compositionally biased region" description="Basic and acidic residues" evidence="4">
    <location>
        <begin position="228"/>
        <end position="240"/>
    </location>
</feature>
<feature type="region of interest" description="Disordered" evidence="4">
    <location>
        <begin position="78"/>
        <end position="156"/>
    </location>
</feature>
<sequence length="317" mass="35929">MSSSEDFSHMPFPPNWEPRLDPQSGNWFYINHEDKTTSWDDPRPAYYRDEEIRRLNTYVMGFGDRQDLIGEYFDVPEDFHKPHKQHSKNNNPKSGDDRSIASKKQHGRSNTTTGRENSSSRIKSHSKQRITPTNKRESRSSVCSQNDSESYPSSTCVSPVIHKTLKRLSNALKSDDDSHDDGDDKQPIEKVNTSPKQIDEQLPRINKLSLDNQLHNTVATSDISNQCKEEKVKSPADKRSILQNNTPLKSTDGEPINSLLSSKKLNRYQPCGPNPSLLGSRAIPRGPNPHLVRGHNASLVRGSIYQQQQTVISCREV</sequence>
<dbReference type="SMART" id="SM00456">
    <property type="entry name" value="WW"/>
    <property type="match status" value="1"/>
</dbReference>
<feature type="compositionally biased region" description="Polar residues" evidence="4">
    <location>
        <begin position="108"/>
        <end position="121"/>
    </location>
</feature>
<feature type="region of interest" description="Disordered" evidence="4">
    <location>
        <begin position="228"/>
        <end position="288"/>
    </location>
</feature>
<dbReference type="InterPro" id="IPR036020">
    <property type="entry name" value="WW_dom_sf"/>
</dbReference>
<evidence type="ECO:0000256" key="2">
    <source>
        <dbReference type="ARBA" id="ARBA00022490"/>
    </source>
</evidence>
<name>A0AA85K8H6_TRIRE</name>
<dbReference type="Pfam" id="PF00397">
    <property type="entry name" value="WW"/>
    <property type="match status" value="1"/>
</dbReference>